<evidence type="ECO:0000259" key="1">
    <source>
        <dbReference type="PROSITE" id="PS50097"/>
    </source>
</evidence>
<dbReference type="PANTHER" id="PTHR47843:SF3">
    <property type="entry name" value="BTB DOMAIN-CONTAINING PROTEIN"/>
    <property type="match status" value="1"/>
</dbReference>
<dbReference type="Proteomes" id="UP000030752">
    <property type="component" value="Unassembled WGS sequence"/>
</dbReference>
<dbReference type="HOGENOM" id="CLU_1532484_0_0_1"/>
<dbReference type="InterPro" id="IPR011333">
    <property type="entry name" value="SKP1/BTB/POZ_sf"/>
</dbReference>
<dbReference type="SUPFAM" id="SSF54695">
    <property type="entry name" value="POZ domain"/>
    <property type="match status" value="1"/>
</dbReference>
<dbReference type="Pfam" id="PF00651">
    <property type="entry name" value="BTB"/>
    <property type="match status" value="1"/>
</dbReference>
<feature type="domain" description="BTB" evidence="1">
    <location>
        <begin position="17"/>
        <end position="86"/>
    </location>
</feature>
<sequence length="175" mass="19596">MPAIAKTALSHLSGPIVSVTVGSGAEAKTRALHKDLLKAKSRYFEGCLSGKFSESVNNQVTLPDMNPEAFGAFVVWAYTGKIESDDKDCKIDRASKLVRLWILSDRLMCESLQNLCMDQLRSLLFGSHPQTADLVLIVDTLNLDSVLADYYIKQMAFDMAWGWWDDIVIQHSWHT</sequence>
<dbReference type="EMBL" id="KB822718">
    <property type="protein sequence ID" value="ETN42568.1"/>
    <property type="molecule type" value="Genomic_DNA"/>
</dbReference>
<dbReference type="Gene3D" id="3.30.710.10">
    <property type="entry name" value="Potassium Channel Kv1.1, Chain A"/>
    <property type="match status" value="1"/>
</dbReference>
<dbReference type="AlphaFoldDB" id="W2S3F8"/>
<dbReference type="OrthoDB" id="1022638at2759"/>
<dbReference type="InterPro" id="IPR000210">
    <property type="entry name" value="BTB/POZ_dom"/>
</dbReference>
<dbReference type="CDD" id="cd18186">
    <property type="entry name" value="BTB_POZ_ZBTB_KLHL-like"/>
    <property type="match status" value="1"/>
</dbReference>
<evidence type="ECO:0000313" key="2">
    <source>
        <dbReference type="EMBL" id="ETN42568.1"/>
    </source>
</evidence>
<name>W2S3F8_CYPE1</name>
<gene>
    <name evidence="2" type="ORF">HMPREF1541_01725</name>
</gene>
<evidence type="ECO:0000313" key="3">
    <source>
        <dbReference type="Proteomes" id="UP000030752"/>
    </source>
</evidence>
<dbReference type="STRING" id="1220924.W2S3F8"/>
<dbReference type="VEuPathDB" id="FungiDB:HMPREF1541_01725"/>
<dbReference type="RefSeq" id="XP_008714304.1">
    <property type="nucleotide sequence ID" value="XM_008716082.1"/>
</dbReference>
<proteinExistence type="predicted"/>
<dbReference type="SMART" id="SM00225">
    <property type="entry name" value="BTB"/>
    <property type="match status" value="1"/>
</dbReference>
<dbReference type="eggNOG" id="ENOG502STH4">
    <property type="taxonomic scope" value="Eukaryota"/>
</dbReference>
<keyword evidence="3" id="KW-1185">Reference proteome</keyword>
<accession>W2S3F8</accession>
<dbReference type="PANTHER" id="PTHR47843">
    <property type="entry name" value="BTB DOMAIN-CONTAINING PROTEIN-RELATED"/>
    <property type="match status" value="1"/>
</dbReference>
<protein>
    <recommendedName>
        <fullName evidence="1">BTB domain-containing protein</fullName>
    </recommendedName>
</protein>
<dbReference type="GeneID" id="19969064"/>
<reference evidence="2 3" key="1">
    <citation type="submission" date="2013-03" db="EMBL/GenBank/DDBJ databases">
        <title>The Genome Sequence of Phialophora europaea CBS 101466.</title>
        <authorList>
            <consortium name="The Broad Institute Genomics Platform"/>
            <person name="Cuomo C."/>
            <person name="de Hoog S."/>
            <person name="Gorbushina A."/>
            <person name="Walker B."/>
            <person name="Young S.K."/>
            <person name="Zeng Q."/>
            <person name="Gargeya S."/>
            <person name="Fitzgerald M."/>
            <person name="Haas B."/>
            <person name="Abouelleil A."/>
            <person name="Allen A.W."/>
            <person name="Alvarado L."/>
            <person name="Arachchi H.M."/>
            <person name="Berlin A.M."/>
            <person name="Chapman S.B."/>
            <person name="Gainer-Dewar J."/>
            <person name="Goldberg J."/>
            <person name="Griggs A."/>
            <person name="Gujja S."/>
            <person name="Hansen M."/>
            <person name="Howarth C."/>
            <person name="Imamovic A."/>
            <person name="Ireland A."/>
            <person name="Larimer J."/>
            <person name="McCowan C."/>
            <person name="Murphy C."/>
            <person name="Pearson M."/>
            <person name="Poon T.W."/>
            <person name="Priest M."/>
            <person name="Roberts A."/>
            <person name="Saif S."/>
            <person name="Shea T."/>
            <person name="Sisk P."/>
            <person name="Sykes S."/>
            <person name="Wortman J."/>
            <person name="Nusbaum C."/>
            <person name="Birren B."/>
        </authorList>
    </citation>
    <scope>NUCLEOTIDE SEQUENCE [LARGE SCALE GENOMIC DNA]</scope>
    <source>
        <strain evidence="2 3">CBS 101466</strain>
    </source>
</reference>
<dbReference type="InParanoid" id="W2S3F8"/>
<dbReference type="PROSITE" id="PS50097">
    <property type="entry name" value="BTB"/>
    <property type="match status" value="1"/>
</dbReference>
<organism evidence="2 3">
    <name type="scientific">Cyphellophora europaea (strain CBS 101466)</name>
    <name type="common">Phialophora europaea</name>
    <dbReference type="NCBI Taxonomy" id="1220924"/>
    <lineage>
        <taxon>Eukaryota</taxon>
        <taxon>Fungi</taxon>
        <taxon>Dikarya</taxon>
        <taxon>Ascomycota</taxon>
        <taxon>Pezizomycotina</taxon>
        <taxon>Eurotiomycetes</taxon>
        <taxon>Chaetothyriomycetidae</taxon>
        <taxon>Chaetothyriales</taxon>
        <taxon>Cyphellophoraceae</taxon>
        <taxon>Cyphellophora</taxon>
    </lineage>
</organism>